<dbReference type="GO" id="GO:0006355">
    <property type="term" value="P:regulation of DNA-templated transcription"/>
    <property type="evidence" value="ECO:0007669"/>
    <property type="project" value="TreeGrafter"/>
</dbReference>
<evidence type="ECO:0000256" key="2">
    <source>
        <dbReference type="ARBA" id="ARBA00023015"/>
    </source>
</evidence>
<dbReference type="Gene3D" id="3.40.190.290">
    <property type="match status" value="1"/>
</dbReference>
<keyword evidence="3" id="KW-0804">Transcription</keyword>
<keyword evidence="2" id="KW-0805">Transcription regulation</keyword>
<dbReference type="CDD" id="cd05466">
    <property type="entry name" value="PBP2_LTTR_substrate"/>
    <property type="match status" value="1"/>
</dbReference>
<feature type="domain" description="LysR substrate-binding" evidence="4">
    <location>
        <begin position="6"/>
        <end position="193"/>
    </location>
</feature>
<dbReference type="InterPro" id="IPR005119">
    <property type="entry name" value="LysR_subst-bd"/>
</dbReference>
<evidence type="ECO:0000256" key="3">
    <source>
        <dbReference type="ARBA" id="ARBA00023163"/>
    </source>
</evidence>
<name>A0A644Z502_9ZZZZ</name>
<organism evidence="5">
    <name type="scientific">bioreactor metagenome</name>
    <dbReference type="NCBI Taxonomy" id="1076179"/>
    <lineage>
        <taxon>unclassified sequences</taxon>
        <taxon>metagenomes</taxon>
        <taxon>ecological metagenomes</taxon>
    </lineage>
</organism>
<evidence type="ECO:0000259" key="4">
    <source>
        <dbReference type="Pfam" id="PF03466"/>
    </source>
</evidence>
<comment type="similarity">
    <text evidence="1">Belongs to the LysR transcriptional regulatory family.</text>
</comment>
<protein>
    <recommendedName>
        <fullName evidence="4">LysR substrate-binding domain-containing protein</fullName>
    </recommendedName>
</protein>
<accession>A0A644Z502</accession>
<dbReference type="GO" id="GO:0000976">
    <property type="term" value="F:transcription cis-regulatory region binding"/>
    <property type="evidence" value="ECO:0007669"/>
    <property type="project" value="TreeGrafter"/>
</dbReference>
<dbReference type="AlphaFoldDB" id="A0A644Z502"/>
<dbReference type="SUPFAM" id="SSF53850">
    <property type="entry name" value="Periplasmic binding protein-like II"/>
    <property type="match status" value="1"/>
</dbReference>
<evidence type="ECO:0000313" key="5">
    <source>
        <dbReference type="EMBL" id="MPM35348.1"/>
    </source>
</evidence>
<dbReference type="Pfam" id="PF03466">
    <property type="entry name" value="LysR_substrate"/>
    <property type="match status" value="1"/>
</dbReference>
<proteinExistence type="inferred from homology"/>
<reference evidence="5" key="1">
    <citation type="submission" date="2019-08" db="EMBL/GenBank/DDBJ databases">
        <authorList>
            <person name="Kucharzyk K."/>
            <person name="Murdoch R.W."/>
            <person name="Higgins S."/>
            <person name="Loffler F."/>
        </authorList>
    </citation>
    <scope>NUCLEOTIDE SEQUENCE</scope>
</reference>
<evidence type="ECO:0000256" key="1">
    <source>
        <dbReference type="ARBA" id="ARBA00009437"/>
    </source>
</evidence>
<dbReference type="PANTHER" id="PTHR30126">
    <property type="entry name" value="HTH-TYPE TRANSCRIPTIONAL REGULATOR"/>
    <property type="match status" value="1"/>
</dbReference>
<dbReference type="EMBL" id="VSSQ01007259">
    <property type="protein sequence ID" value="MPM35348.1"/>
    <property type="molecule type" value="Genomic_DNA"/>
</dbReference>
<comment type="caution">
    <text evidence="5">The sequence shown here is derived from an EMBL/GenBank/DDBJ whole genome shotgun (WGS) entry which is preliminary data.</text>
</comment>
<sequence length="203" mass="23106">MTLKFFLMDYLSKLRANYPEVSLRVTNAPTPQTIRSLKEGRIDIGFVSGPLEQDKDIKYVPVRPVRDIVICGEKYFDLADKARSFDELRQYPFIMLTKDTSTRSFTDSYMSKCGANICPEIELATSDLIVEFAAQCMGLAFVAEDFALPAINNGRLREIKLTAPFPERAFYMVTMENHPLPPSVKLLISYIRSDIEKSNKNMP</sequence>
<dbReference type="PANTHER" id="PTHR30126:SF64">
    <property type="entry name" value="HTH-TYPE TRANSCRIPTIONAL REGULATOR CITR"/>
    <property type="match status" value="1"/>
</dbReference>
<gene>
    <name evidence="5" type="ORF">SDC9_81939</name>
</gene>